<sequence length="97" mass="10665">MIAAMVLAVVQNYPVGHVESWNRASHEQRIAIIQQIKADCKLPPEAMALLDDGAVVIQPPPDTPYEAVDCMLHKIKAQIGFSKVGFIGNEQIAEEKK</sequence>
<organism evidence="1 2">
    <name type="scientific">Sphingomonas plantiphila</name>
    <dbReference type="NCBI Taxonomy" id="3163295"/>
    <lineage>
        <taxon>Bacteria</taxon>
        <taxon>Pseudomonadati</taxon>
        <taxon>Pseudomonadota</taxon>
        <taxon>Alphaproteobacteria</taxon>
        <taxon>Sphingomonadales</taxon>
        <taxon>Sphingomonadaceae</taxon>
        <taxon>Sphingomonas</taxon>
    </lineage>
</organism>
<accession>A0ABW8YQ76</accession>
<evidence type="ECO:0000313" key="1">
    <source>
        <dbReference type="EMBL" id="MFL9841787.1"/>
    </source>
</evidence>
<dbReference type="EMBL" id="JBELQC010000002">
    <property type="protein sequence ID" value="MFL9841787.1"/>
    <property type="molecule type" value="Genomic_DNA"/>
</dbReference>
<proteinExistence type="predicted"/>
<protein>
    <submittedName>
        <fullName evidence="1">Uncharacterized protein</fullName>
    </submittedName>
</protein>
<comment type="caution">
    <text evidence="1">The sequence shown here is derived from an EMBL/GenBank/DDBJ whole genome shotgun (WGS) entry which is preliminary data.</text>
</comment>
<name>A0ABW8YQ76_9SPHN</name>
<evidence type="ECO:0000313" key="2">
    <source>
        <dbReference type="Proteomes" id="UP001629244"/>
    </source>
</evidence>
<reference evidence="1 2" key="1">
    <citation type="submission" date="2024-06" db="EMBL/GenBank/DDBJ databases">
        <authorList>
            <person name="Kaempfer P."/>
            <person name="Viver T."/>
        </authorList>
    </citation>
    <scope>NUCLEOTIDE SEQUENCE [LARGE SCALE GENOMIC DNA]</scope>
    <source>
        <strain evidence="1 2">ST-64</strain>
    </source>
</reference>
<gene>
    <name evidence="1" type="ORF">ABS767_12495</name>
</gene>
<dbReference type="Proteomes" id="UP001629244">
    <property type="component" value="Unassembled WGS sequence"/>
</dbReference>
<dbReference type="RefSeq" id="WP_408078820.1">
    <property type="nucleotide sequence ID" value="NZ_JBELQC010000002.1"/>
</dbReference>
<keyword evidence="2" id="KW-1185">Reference proteome</keyword>